<keyword evidence="1" id="KW-0378">Hydrolase</keyword>
<comment type="caution">
    <text evidence="3">The sequence shown here is derived from an EMBL/GenBank/DDBJ whole genome shotgun (WGS) entry which is preliminary data.</text>
</comment>
<dbReference type="PANTHER" id="PTHR48081">
    <property type="entry name" value="AB HYDROLASE SUPERFAMILY PROTEIN C4A8.06C"/>
    <property type="match status" value="1"/>
</dbReference>
<keyword evidence="4" id="KW-1185">Reference proteome</keyword>
<accession>A0A367GMI5</accession>
<dbReference type="GO" id="GO:0016787">
    <property type="term" value="F:hydrolase activity"/>
    <property type="evidence" value="ECO:0007669"/>
    <property type="project" value="UniProtKB-KW"/>
</dbReference>
<evidence type="ECO:0000313" key="3">
    <source>
        <dbReference type="EMBL" id="RCH53913.1"/>
    </source>
</evidence>
<dbReference type="SUPFAM" id="SSF53474">
    <property type="entry name" value="alpha/beta-Hydrolases"/>
    <property type="match status" value="1"/>
</dbReference>
<protein>
    <recommendedName>
        <fullName evidence="2">BD-FAE-like domain-containing protein</fullName>
    </recommendedName>
</protein>
<sequence length="314" mass="35481">MRALKGLLIFAVCICWAQLLFAQRYLHQAYNQADSVVNIPYGQATNYQHKTEELLLDFYEPRGDKAKKRPLIIYVHGGGFQGGTRKWPSIRIICQKLAMRGYAVASIDYRLDPTFGIKLFSTYKELLPDTNRRAMTDAMHDLKAAIRFFRASAQRYRIDTANIFIGGESAGAITAMMANYVDKPAELRLYPKANPNNIEGQSGNAGYSSKARATLCLCGALPDTTAVESPGDAPFLWVHGEKDSFIQLPWAQEVVTRAANIGLHYKKYIFEGAEHCPWYFGNTNWQMYLDKTVGYIAEFLYPLVTTGKHKTHRK</sequence>
<name>A0A367GMI5_9SPHI</name>
<dbReference type="AlphaFoldDB" id="A0A367GMI5"/>
<evidence type="ECO:0000256" key="1">
    <source>
        <dbReference type="ARBA" id="ARBA00022801"/>
    </source>
</evidence>
<dbReference type="Pfam" id="PF20434">
    <property type="entry name" value="BD-FAE"/>
    <property type="match status" value="2"/>
</dbReference>
<feature type="domain" description="BD-FAE-like" evidence="2">
    <location>
        <begin position="56"/>
        <end position="112"/>
    </location>
</feature>
<dbReference type="OrthoDB" id="9777975at2"/>
<evidence type="ECO:0000313" key="4">
    <source>
        <dbReference type="Proteomes" id="UP000253209"/>
    </source>
</evidence>
<feature type="domain" description="BD-FAE-like" evidence="2">
    <location>
        <begin position="134"/>
        <end position="186"/>
    </location>
</feature>
<evidence type="ECO:0000259" key="2">
    <source>
        <dbReference type="Pfam" id="PF20434"/>
    </source>
</evidence>
<dbReference type="InterPro" id="IPR049492">
    <property type="entry name" value="BD-FAE-like_dom"/>
</dbReference>
<dbReference type="Proteomes" id="UP000253209">
    <property type="component" value="Unassembled WGS sequence"/>
</dbReference>
<reference evidence="3 4" key="1">
    <citation type="submission" date="2018-05" db="EMBL/GenBank/DDBJ databases">
        <title>Mucilaginibacter hurinus sp. nov., isolated from briquette warehouse soil.</title>
        <authorList>
            <person name="Choi L."/>
        </authorList>
    </citation>
    <scope>NUCLEOTIDE SEQUENCE [LARGE SCALE GENOMIC DNA]</scope>
    <source>
        <strain evidence="3 4">ZR32</strain>
    </source>
</reference>
<organism evidence="3 4">
    <name type="scientific">Mucilaginibacter hurinus</name>
    <dbReference type="NCBI Taxonomy" id="2201324"/>
    <lineage>
        <taxon>Bacteria</taxon>
        <taxon>Pseudomonadati</taxon>
        <taxon>Bacteroidota</taxon>
        <taxon>Sphingobacteriia</taxon>
        <taxon>Sphingobacteriales</taxon>
        <taxon>Sphingobacteriaceae</taxon>
        <taxon>Mucilaginibacter</taxon>
    </lineage>
</organism>
<dbReference type="EMBL" id="QGDC01000009">
    <property type="protein sequence ID" value="RCH53913.1"/>
    <property type="molecule type" value="Genomic_DNA"/>
</dbReference>
<dbReference type="InterPro" id="IPR029058">
    <property type="entry name" value="AB_hydrolase_fold"/>
</dbReference>
<dbReference type="RefSeq" id="WP_114006177.1">
    <property type="nucleotide sequence ID" value="NZ_QGDC01000009.1"/>
</dbReference>
<dbReference type="InterPro" id="IPR050300">
    <property type="entry name" value="GDXG_lipolytic_enzyme"/>
</dbReference>
<proteinExistence type="predicted"/>
<gene>
    <name evidence="3" type="ORF">DJ568_15350</name>
</gene>
<dbReference type="Gene3D" id="3.40.50.1820">
    <property type="entry name" value="alpha/beta hydrolase"/>
    <property type="match status" value="1"/>
</dbReference>